<gene>
    <name evidence="2" type="ORF">GUJ93_ZPchr0006g41680</name>
</gene>
<name>A0A8J5T110_ZIZPA</name>
<sequence>MNGDVSSRTVHTDIGLGHGGAAVLVTVVHSEHPDPEREVDDRRCGREAKSRCTGRSGGAHGPFSSTATASGTGDHGE</sequence>
<reference evidence="2" key="1">
    <citation type="journal article" date="2021" name="bioRxiv">
        <title>Whole Genome Assembly and Annotation of Northern Wild Rice, Zizania palustris L., Supports a Whole Genome Duplication in the Zizania Genus.</title>
        <authorList>
            <person name="Haas M."/>
            <person name="Kono T."/>
            <person name="Macchietto M."/>
            <person name="Millas R."/>
            <person name="McGilp L."/>
            <person name="Shao M."/>
            <person name="Duquette J."/>
            <person name="Hirsch C.N."/>
            <person name="Kimball J."/>
        </authorList>
    </citation>
    <scope>NUCLEOTIDE SEQUENCE</scope>
    <source>
        <tissue evidence="2">Fresh leaf tissue</tissue>
    </source>
</reference>
<evidence type="ECO:0000313" key="3">
    <source>
        <dbReference type="Proteomes" id="UP000729402"/>
    </source>
</evidence>
<accession>A0A8J5T110</accession>
<protein>
    <submittedName>
        <fullName evidence="2">Uncharacterized protein</fullName>
    </submittedName>
</protein>
<keyword evidence="3" id="KW-1185">Reference proteome</keyword>
<evidence type="ECO:0000256" key="1">
    <source>
        <dbReference type="SAM" id="MobiDB-lite"/>
    </source>
</evidence>
<evidence type="ECO:0000313" key="2">
    <source>
        <dbReference type="EMBL" id="KAG8072263.1"/>
    </source>
</evidence>
<proteinExistence type="predicted"/>
<feature type="compositionally biased region" description="Basic and acidic residues" evidence="1">
    <location>
        <begin position="30"/>
        <end position="50"/>
    </location>
</feature>
<dbReference type="EMBL" id="JAAALK010000283">
    <property type="protein sequence ID" value="KAG8072263.1"/>
    <property type="molecule type" value="Genomic_DNA"/>
</dbReference>
<reference evidence="2" key="2">
    <citation type="submission" date="2021-02" db="EMBL/GenBank/DDBJ databases">
        <authorList>
            <person name="Kimball J.A."/>
            <person name="Haas M.W."/>
            <person name="Macchietto M."/>
            <person name="Kono T."/>
            <person name="Duquette J."/>
            <person name="Shao M."/>
        </authorList>
    </citation>
    <scope>NUCLEOTIDE SEQUENCE</scope>
    <source>
        <tissue evidence="2">Fresh leaf tissue</tissue>
    </source>
</reference>
<dbReference type="Proteomes" id="UP000729402">
    <property type="component" value="Unassembled WGS sequence"/>
</dbReference>
<comment type="caution">
    <text evidence="2">The sequence shown here is derived from an EMBL/GenBank/DDBJ whole genome shotgun (WGS) entry which is preliminary data.</text>
</comment>
<organism evidence="2 3">
    <name type="scientific">Zizania palustris</name>
    <name type="common">Northern wild rice</name>
    <dbReference type="NCBI Taxonomy" id="103762"/>
    <lineage>
        <taxon>Eukaryota</taxon>
        <taxon>Viridiplantae</taxon>
        <taxon>Streptophyta</taxon>
        <taxon>Embryophyta</taxon>
        <taxon>Tracheophyta</taxon>
        <taxon>Spermatophyta</taxon>
        <taxon>Magnoliopsida</taxon>
        <taxon>Liliopsida</taxon>
        <taxon>Poales</taxon>
        <taxon>Poaceae</taxon>
        <taxon>BOP clade</taxon>
        <taxon>Oryzoideae</taxon>
        <taxon>Oryzeae</taxon>
        <taxon>Zizaniinae</taxon>
        <taxon>Zizania</taxon>
    </lineage>
</organism>
<dbReference type="AlphaFoldDB" id="A0A8J5T110"/>
<feature type="region of interest" description="Disordered" evidence="1">
    <location>
        <begin position="30"/>
        <end position="77"/>
    </location>
</feature>